<dbReference type="InterPro" id="IPR057510">
    <property type="entry name" value="C2_SHIP1-2_first"/>
</dbReference>
<keyword evidence="4" id="KW-1185">Reference proteome</keyword>
<feature type="region of interest" description="Disordered" evidence="1">
    <location>
        <begin position="247"/>
        <end position="270"/>
    </location>
</feature>
<feature type="compositionally biased region" description="Polar residues" evidence="1">
    <location>
        <begin position="425"/>
        <end position="451"/>
    </location>
</feature>
<dbReference type="PANTHER" id="PTHR46051:SF1">
    <property type="entry name" value="INOSITOL POLYPHOSPHATE-RELATED PHOSPHATASE DOMAIN-CONTAINING PROTEIN"/>
    <property type="match status" value="1"/>
</dbReference>
<feature type="compositionally biased region" description="Acidic residues" evidence="1">
    <location>
        <begin position="250"/>
        <end position="259"/>
    </location>
</feature>
<evidence type="ECO:0000313" key="4">
    <source>
        <dbReference type="Proteomes" id="UP000230750"/>
    </source>
</evidence>
<sequence>MKRLSNIWQASDISRKTKASHFMSLVLSILLYGCETWKLTKGEEKKLDIFQTKCLRRIYKIRWQQHVSSKTVLEMAGAEKISEEVRRRRWKWIGHVVRKDQNDDCAVALGWTPEGRRKRGRPKTTWRRMVEAERNCAGWSTWNSARQAAANRTQWRIDVRDLCAFWKRDLRGLKEFLLHHGRYIVISVVRWPDISISNSADCCGKFQMKYANNIRGDTYSNVSELITSVSTQGLYCPLRNPVPVAKEDYVDTDDDDEDDRTASLESNSYSTQEQSSRLLLARLNQMDISSLDREFVGFLNNYVTALMESDFNASSMKDMPQLKTMMEHLGRPLKKEAEIFLVKMKVLHSLFDLKKNPTQKYKFPRAEEDIKLTDLLKTMANCQNEVRSVEKTAYSCFQTLSISDPTSPLEPSTTSGLLEDRKGDSFNSTSYQPTELLTDPVNSPKSSTSPSLPVYPAQHFEVRQEGRNMVEALKSNKMKLTVNVTQGFLTIVKSSKDLKDEIVTYKQDTIAQLVKSRDNKTRLMIAFNNGKKKEYSFEHAKQREYFCQLVQSMKLCHTNSKEVDQISVFIGSWNMGDAAPPSNFLSWLLCQGDGKQRDKNIPFLGFDVYVIGTQEVHSAKGTG</sequence>
<evidence type="ECO:0000256" key="1">
    <source>
        <dbReference type="SAM" id="MobiDB-lite"/>
    </source>
</evidence>
<reference evidence="3 4" key="1">
    <citation type="journal article" date="2017" name="PLoS Biol.">
        <title>The sea cucumber genome provides insights into morphological evolution and visceral regeneration.</title>
        <authorList>
            <person name="Zhang X."/>
            <person name="Sun L."/>
            <person name="Yuan J."/>
            <person name="Sun Y."/>
            <person name="Gao Y."/>
            <person name="Zhang L."/>
            <person name="Li S."/>
            <person name="Dai H."/>
            <person name="Hamel J.F."/>
            <person name="Liu C."/>
            <person name="Yu Y."/>
            <person name="Liu S."/>
            <person name="Lin W."/>
            <person name="Guo K."/>
            <person name="Jin S."/>
            <person name="Xu P."/>
            <person name="Storey K.B."/>
            <person name="Huan P."/>
            <person name="Zhang T."/>
            <person name="Zhou Y."/>
            <person name="Zhang J."/>
            <person name="Lin C."/>
            <person name="Li X."/>
            <person name="Xing L."/>
            <person name="Huo D."/>
            <person name="Sun M."/>
            <person name="Wang L."/>
            <person name="Mercier A."/>
            <person name="Li F."/>
            <person name="Yang H."/>
            <person name="Xiang J."/>
        </authorList>
    </citation>
    <scope>NUCLEOTIDE SEQUENCE [LARGE SCALE GENOMIC DNA]</scope>
    <source>
        <strain evidence="3">Shaxun</strain>
        <tissue evidence="3">Muscle</tissue>
    </source>
</reference>
<dbReference type="PROSITE" id="PS51257">
    <property type="entry name" value="PROKAR_LIPOPROTEIN"/>
    <property type="match status" value="1"/>
</dbReference>
<dbReference type="Gene3D" id="3.60.10.10">
    <property type="entry name" value="Endonuclease/exonuclease/phosphatase"/>
    <property type="match status" value="1"/>
</dbReference>
<proteinExistence type="predicted"/>
<dbReference type="InterPro" id="IPR036691">
    <property type="entry name" value="Endo/exonu/phosph_ase_sf"/>
</dbReference>
<dbReference type="OrthoDB" id="10059790at2759"/>
<dbReference type="EMBL" id="MRZV01000188">
    <property type="protein sequence ID" value="PIK56081.1"/>
    <property type="molecule type" value="Genomic_DNA"/>
</dbReference>
<evidence type="ECO:0000313" key="3">
    <source>
        <dbReference type="EMBL" id="PIK56081.1"/>
    </source>
</evidence>
<dbReference type="Pfam" id="PF24150">
    <property type="entry name" value="C2_SHIP1-2_first"/>
    <property type="match status" value="1"/>
</dbReference>
<gene>
    <name evidence="3" type="ORF">BSL78_06977</name>
</gene>
<organism evidence="3 4">
    <name type="scientific">Stichopus japonicus</name>
    <name type="common">Sea cucumber</name>
    <dbReference type="NCBI Taxonomy" id="307972"/>
    <lineage>
        <taxon>Eukaryota</taxon>
        <taxon>Metazoa</taxon>
        <taxon>Echinodermata</taxon>
        <taxon>Eleutherozoa</taxon>
        <taxon>Echinozoa</taxon>
        <taxon>Holothuroidea</taxon>
        <taxon>Aspidochirotacea</taxon>
        <taxon>Aspidochirotida</taxon>
        <taxon>Stichopodidae</taxon>
        <taxon>Apostichopus</taxon>
    </lineage>
</organism>
<name>A0A2G8L736_STIJA</name>
<protein>
    <submittedName>
        <fullName evidence="3">Putative phosphatidylinositol 3,4,5-trisphosphate 5-phosphatase 2B isoform X1</fullName>
    </submittedName>
</protein>
<dbReference type="PANTHER" id="PTHR46051">
    <property type="entry name" value="SH2 DOMAIN-CONTAINING PROTEIN"/>
    <property type="match status" value="1"/>
</dbReference>
<dbReference type="STRING" id="307972.A0A2G8L736"/>
<dbReference type="Proteomes" id="UP000230750">
    <property type="component" value="Unassembled WGS sequence"/>
</dbReference>
<comment type="caution">
    <text evidence="3">The sequence shown here is derived from an EMBL/GenBank/DDBJ whole genome shotgun (WGS) entry which is preliminary data.</text>
</comment>
<feature type="compositionally biased region" description="Polar residues" evidence="1">
    <location>
        <begin position="405"/>
        <end position="416"/>
    </location>
</feature>
<dbReference type="GO" id="GO:0050776">
    <property type="term" value="P:regulation of immune response"/>
    <property type="evidence" value="ECO:0007669"/>
    <property type="project" value="TreeGrafter"/>
</dbReference>
<feature type="domain" description="Phosphatidylinositol 3,4,5-trisphosphate 5-phosphatase 1/2-like first C2" evidence="2">
    <location>
        <begin position="456"/>
        <end position="534"/>
    </location>
</feature>
<evidence type="ECO:0000259" key="2">
    <source>
        <dbReference type="Pfam" id="PF24150"/>
    </source>
</evidence>
<dbReference type="AlphaFoldDB" id="A0A2G8L736"/>
<feature type="region of interest" description="Disordered" evidence="1">
    <location>
        <begin position="405"/>
        <end position="453"/>
    </location>
</feature>
<accession>A0A2G8L736</accession>
<dbReference type="GO" id="GO:0009966">
    <property type="term" value="P:regulation of signal transduction"/>
    <property type="evidence" value="ECO:0007669"/>
    <property type="project" value="TreeGrafter"/>
</dbReference>